<dbReference type="EMBL" id="BMXP01000001">
    <property type="protein sequence ID" value="GGW73087.1"/>
    <property type="molecule type" value="Genomic_DNA"/>
</dbReference>
<protein>
    <submittedName>
        <fullName evidence="1">Uncharacterized protein</fullName>
    </submittedName>
</protein>
<proteinExistence type="predicted"/>
<dbReference type="PROSITE" id="PS51257">
    <property type="entry name" value="PROKAR_LIPOPROTEIN"/>
    <property type="match status" value="1"/>
</dbReference>
<comment type="caution">
    <text evidence="1">The sequence shown here is derived from an EMBL/GenBank/DDBJ whole genome shotgun (WGS) entry which is preliminary data.</text>
</comment>
<gene>
    <name evidence="1" type="ORF">GCM10007391_00780</name>
</gene>
<name>A0A918JD11_9ALTE</name>
<organism evidence="1 2">
    <name type="scientific">Alteromonas halophila</name>
    <dbReference type="NCBI Taxonomy" id="516698"/>
    <lineage>
        <taxon>Bacteria</taxon>
        <taxon>Pseudomonadati</taxon>
        <taxon>Pseudomonadota</taxon>
        <taxon>Gammaproteobacteria</taxon>
        <taxon>Alteromonadales</taxon>
        <taxon>Alteromonadaceae</taxon>
        <taxon>Alteromonas/Salinimonas group</taxon>
        <taxon>Alteromonas</taxon>
    </lineage>
</organism>
<reference evidence="1" key="2">
    <citation type="submission" date="2020-09" db="EMBL/GenBank/DDBJ databases">
        <authorList>
            <person name="Sun Q."/>
            <person name="Kim S."/>
        </authorList>
    </citation>
    <scope>NUCLEOTIDE SEQUENCE</scope>
    <source>
        <strain evidence="1">KCTC 22164</strain>
    </source>
</reference>
<dbReference type="Proteomes" id="UP000631300">
    <property type="component" value="Unassembled WGS sequence"/>
</dbReference>
<keyword evidence="2" id="KW-1185">Reference proteome</keyword>
<reference evidence="1" key="1">
    <citation type="journal article" date="2014" name="Int. J. Syst. Evol. Microbiol.">
        <title>Complete genome sequence of Corynebacterium casei LMG S-19264T (=DSM 44701T), isolated from a smear-ripened cheese.</title>
        <authorList>
            <consortium name="US DOE Joint Genome Institute (JGI-PGF)"/>
            <person name="Walter F."/>
            <person name="Albersmeier A."/>
            <person name="Kalinowski J."/>
            <person name="Ruckert C."/>
        </authorList>
    </citation>
    <scope>NUCLEOTIDE SEQUENCE</scope>
    <source>
        <strain evidence="1">KCTC 22164</strain>
    </source>
</reference>
<evidence type="ECO:0000313" key="1">
    <source>
        <dbReference type="EMBL" id="GGW73087.1"/>
    </source>
</evidence>
<dbReference type="RefSeq" id="WP_189403111.1">
    <property type="nucleotide sequence ID" value="NZ_BMXP01000001.1"/>
</dbReference>
<dbReference type="AlphaFoldDB" id="A0A918JD11"/>
<sequence>MKISGLICAFAIMLGGCAQTSPRFEQAVAEHADGLSAQTIFNDTFSRHGGDYLTRLQDVNVAIDGEWHFLITQIQPDVTDEGYRQRSEERVLVSPRIYAALYAGPAGTKQVYRSAEQVNVAYNGEQTNDSRKNAATALTADAFYLFTLGPLGLSERVDSWQRLEDKTWKGRSYYRINGELTPGIGFSQRDHITLWVDKETRLTFRLHITLEGFESTKGAHVDTTFLAYTQLGEFTLPTHFFERVAGPIKIDAHEWWYTGIDINRGLDESDLSISGWSEGATESAASFSPPQR</sequence>
<accession>A0A918JD11</accession>
<evidence type="ECO:0000313" key="2">
    <source>
        <dbReference type="Proteomes" id="UP000631300"/>
    </source>
</evidence>